<keyword evidence="2" id="KW-1185">Reference proteome</keyword>
<accession>X6N701</accession>
<evidence type="ECO:0000313" key="2">
    <source>
        <dbReference type="Proteomes" id="UP000023152"/>
    </source>
</evidence>
<reference evidence="1 2" key="1">
    <citation type="journal article" date="2013" name="Curr. Biol.">
        <title>The Genome of the Foraminiferan Reticulomyxa filosa.</title>
        <authorList>
            <person name="Glockner G."/>
            <person name="Hulsmann N."/>
            <person name="Schleicher M."/>
            <person name="Noegel A.A."/>
            <person name="Eichinger L."/>
            <person name="Gallinger C."/>
            <person name="Pawlowski J."/>
            <person name="Sierra R."/>
            <person name="Euteneuer U."/>
            <person name="Pillet L."/>
            <person name="Moustafa A."/>
            <person name="Platzer M."/>
            <person name="Groth M."/>
            <person name="Szafranski K."/>
            <person name="Schliwa M."/>
        </authorList>
    </citation>
    <scope>NUCLEOTIDE SEQUENCE [LARGE SCALE GENOMIC DNA]</scope>
</reference>
<name>X6N701_RETFI</name>
<comment type="caution">
    <text evidence="1">The sequence shown here is derived from an EMBL/GenBank/DDBJ whole genome shotgun (WGS) entry which is preliminary data.</text>
</comment>
<dbReference type="EMBL" id="ASPP01011544">
    <property type="protein sequence ID" value="ETO21524.1"/>
    <property type="molecule type" value="Genomic_DNA"/>
</dbReference>
<evidence type="ECO:0000313" key="1">
    <source>
        <dbReference type="EMBL" id="ETO21524.1"/>
    </source>
</evidence>
<organism evidence="1 2">
    <name type="scientific">Reticulomyxa filosa</name>
    <dbReference type="NCBI Taxonomy" id="46433"/>
    <lineage>
        <taxon>Eukaryota</taxon>
        <taxon>Sar</taxon>
        <taxon>Rhizaria</taxon>
        <taxon>Retaria</taxon>
        <taxon>Foraminifera</taxon>
        <taxon>Monothalamids</taxon>
        <taxon>Reticulomyxidae</taxon>
        <taxon>Reticulomyxa</taxon>
    </lineage>
</organism>
<protein>
    <submittedName>
        <fullName evidence="1">Uncharacterized protein</fullName>
    </submittedName>
</protein>
<gene>
    <name evidence="1" type="ORF">RFI_15680</name>
</gene>
<dbReference type="AlphaFoldDB" id="X6N701"/>
<dbReference type="Proteomes" id="UP000023152">
    <property type="component" value="Unassembled WGS sequence"/>
</dbReference>
<sequence>MHLMNICMRKKKNREFSVLITTPYWFLEEDKLILLSMLSNRLCIPYIALESAAVLACYGAVTHKSCIDAIRPKQWNTCFEKTCGIVVSCDPSCLAIVPIQNSEEVQALKFVCVRTETSETPTKIDILTNLSHATFFENVLSSQNQSQQLHKQILFIYLYKCIFLFIYEKYINFGLFHPITDERVPIIRRDNNKELRVGSIPTHEWLNVHKRNPKYLPFEVLFELNRILEAFRPFADTNKTDERIPLVITGPLGQDFEDCIREFVSYCEKNTKWGSRIVVYKDTYQSEDNDLLLGYDKSNVHVSSKYTESMFYAITDWSNDEQKNFGPNFYDLNKSNHPSLLLKGGLLFAQCSESRTHFRDRFGKISKIFSK</sequence>
<proteinExistence type="predicted"/>